<protein>
    <submittedName>
        <fullName evidence="1">Uncharacterized protein</fullName>
    </submittedName>
</protein>
<dbReference type="EMBL" id="KZ346356">
    <property type="protein sequence ID" value="PIO70200.1"/>
    <property type="molecule type" value="Genomic_DNA"/>
</dbReference>
<accession>A0A2G9UL39</accession>
<keyword evidence="2" id="KW-1185">Reference proteome</keyword>
<evidence type="ECO:0000313" key="1">
    <source>
        <dbReference type="EMBL" id="PIO70200.1"/>
    </source>
</evidence>
<name>A0A2G9UL39_TELCI</name>
<proteinExistence type="predicted"/>
<reference evidence="1 2" key="1">
    <citation type="submission" date="2015-09" db="EMBL/GenBank/DDBJ databases">
        <title>Draft genome of the parasitic nematode Teladorsagia circumcincta isolate WARC Sus (inbred).</title>
        <authorList>
            <person name="Mitreva M."/>
        </authorList>
    </citation>
    <scope>NUCLEOTIDE SEQUENCE [LARGE SCALE GENOMIC DNA]</scope>
    <source>
        <strain evidence="1 2">S</strain>
    </source>
</reference>
<organism evidence="1 2">
    <name type="scientific">Teladorsagia circumcincta</name>
    <name type="common">Brown stomach worm</name>
    <name type="synonym">Ostertagia circumcincta</name>
    <dbReference type="NCBI Taxonomy" id="45464"/>
    <lineage>
        <taxon>Eukaryota</taxon>
        <taxon>Metazoa</taxon>
        <taxon>Ecdysozoa</taxon>
        <taxon>Nematoda</taxon>
        <taxon>Chromadorea</taxon>
        <taxon>Rhabditida</taxon>
        <taxon>Rhabditina</taxon>
        <taxon>Rhabditomorpha</taxon>
        <taxon>Strongyloidea</taxon>
        <taxon>Trichostrongylidae</taxon>
        <taxon>Teladorsagia</taxon>
    </lineage>
</organism>
<gene>
    <name evidence="1" type="ORF">TELCIR_07957</name>
</gene>
<evidence type="ECO:0000313" key="2">
    <source>
        <dbReference type="Proteomes" id="UP000230423"/>
    </source>
</evidence>
<dbReference type="AlphaFoldDB" id="A0A2G9UL39"/>
<dbReference type="Proteomes" id="UP000230423">
    <property type="component" value="Unassembled WGS sequence"/>
</dbReference>
<sequence>MNIKVKNGAVVKEKKAKENGLKTIRRRFFSLLTPAFDYINVTRKVPAVLVMHAFGGCSEFESGRAAALAKHQ</sequence>